<protein>
    <recommendedName>
        <fullName evidence="4">Lipoprotein</fullName>
    </recommendedName>
</protein>
<evidence type="ECO:0008006" key="4">
    <source>
        <dbReference type="Google" id="ProtNLM"/>
    </source>
</evidence>
<dbReference type="KEGG" id="spap:H3Z74_20245"/>
<sequence>MRSRLSLNLPVLAVATLSLAACSADIMRGYMGRSPEAVMAKYGPPVDVRDLPDGRRAYQWLEVETTTQQGEAITRAEGGRHGGRPKIRTEYAPSTTHEQRCFYTFYARRTPDGWRFDDFAKPALGC</sequence>
<dbReference type="Proteomes" id="UP000516148">
    <property type="component" value="Chromosome"/>
</dbReference>
<dbReference type="RefSeq" id="WP_187761322.1">
    <property type="nucleotide sequence ID" value="NZ_CP061038.1"/>
</dbReference>
<keyword evidence="3" id="KW-1185">Reference proteome</keyword>
<accession>A0A7H0LH44</accession>
<dbReference type="AlphaFoldDB" id="A0A7H0LH44"/>
<dbReference type="PROSITE" id="PS51257">
    <property type="entry name" value="PROKAR_LIPOPROTEIN"/>
    <property type="match status" value="1"/>
</dbReference>
<organism evidence="2 3">
    <name type="scientific">Sphingomonas alpina</name>
    <dbReference type="NCBI Taxonomy" id="653931"/>
    <lineage>
        <taxon>Bacteria</taxon>
        <taxon>Pseudomonadati</taxon>
        <taxon>Pseudomonadota</taxon>
        <taxon>Alphaproteobacteria</taxon>
        <taxon>Sphingomonadales</taxon>
        <taxon>Sphingomonadaceae</taxon>
        <taxon>Sphingomonas</taxon>
    </lineage>
</organism>
<feature type="chain" id="PRO_5028857460" description="Lipoprotein" evidence="1">
    <location>
        <begin position="21"/>
        <end position="126"/>
    </location>
</feature>
<evidence type="ECO:0000256" key="1">
    <source>
        <dbReference type="SAM" id="SignalP"/>
    </source>
</evidence>
<gene>
    <name evidence="2" type="ORF">H3Z74_20245</name>
</gene>
<evidence type="ECO:0000313" key="2">
    <source>
        <dbReference type="EMBL" id="QNQ08997.1"/>
    </source>
</evidence>
<proteinExistence type="predicted"/>
<dbReference type="EMBL" id="CP061038">
    <property type="protein sequence ID" value="QNQ08997.1"/>
    <property type="molecule type" value="Genomic_DNA"/>
</dbReference>
<keyword evidence="1" id="KW-0732">Signal</keyword>
<feature type="signal peptide" evidence="1">
    <location>
        <begin position="1"/>
        <end position="20"/>
    </location>
</feature>
<name>A0A7H0LH44_9SPHN</name>
<evidence type="ECO:0000313" key="3">
    <source>
        <dbReference type="Proteomes" id="UP000516148"/>
    </source>
</evidence>
<reference evidence="2 3" key="1">
    <citation type="submission" date="2020-09" db="EMBL/GenBank/DDBJ databases">
        <title>Sphingomonas sp., a new species isolated from pork steak.</title>
        <authorList>
            <person name="Heidler von Heilborn D."/>
        </authorList>
    </citation>
    <scope>NUCLEOTIDE SEQUENCE [LARGE SCALE GENOMIC DNA]</scope>
    <source>
        <strain evidence="3">S8-3T</strain>
    </source>
</reference>